<proteinExistence type="predicted"/>
<evidence type="ECO:0000313" key="1">
    <source>
        <dbReference type="EMBL" id="KOF87870.1"/>
    </source>
</evidence>
<dbReference type="EMBL" id="KQ418303">
    <property type="protein sequence ID" value="KOF87870.1"/>
    <property type="molecule type" value="Genomic_DNA"/>
</dbReference>
<gene>
    <name evidence="1" type="ORF">OCBIM_22015921mg</name>
</gene>
<sequence length="74" mass="8352">SLISYRMDGGFFNTDHFRVRHLTTLAMMQELQYVDVNATPAHSVSNLQEAVNLFGNLYTRIGLVTSGMKMKILS</sequence>
<organism evidence="1">
    <name type="scientific">Octopus bimaculoides</name>
    <name type="common">California two-spotted octopus</name>
    <dbReference type="NCBI Taxonomy" id="37653"/>
    <lineage>
        <taxon>Eukaryota</taxon>
        <taxon>Metazoa</taxon>
        <taxon>Spiralia</taxon>
        <taxon>Lophotrochozoa</taxon>
        <taxon>Mollusca</taxon>
        <taxon>Cephalopoda</taxon>
        <taxon>Coleoidea</taxon>
        <taxon>Octopodiformes</taxon>
        <taxon>Octopoda</taxon>
        <taxon>Incirrata</taxon>
        <taxon>Octopodidae</taxon>
        <taxon>Octopus</taxon>
    </lineage>
</organism>
<protein>
    <submittedName>
        <fullName evidence="1">Uncharacterized protein</fullName>
    </submittedName>
</protein>
<reference evidence="1" key="1">
    <citation type="submission" date="2015-07" db="EMBL/GenBank/DDBJ databases">
        <title>MeaNS - Measles Nucleotide Surveillance Program.</title>
        <authorList>
            <person name="Tran T."/>
            <person name="Druce J."/>
        </authorList>
    </citation>
    <scope>NUCLEOTIDE SEQUENCE</scope>
    <source>
        <strain evidence="1">UCB-OBI-ISO-001</strain>
        <tissue evidence="1">Gonad</tissue>
    </source>
</reference>
<feature type="non-terminal residue" evidence="1">
    <location>
        <position position="1"/>
    </location>
</feature>
<dbReference type="AlphaFoldDB" id="A0A0L8HGG4"/>
<name>A0A0L8HGG4_OCTBM</name>
<accession>A0A0L8HGG4</accession>